<dbReference type="PANTHER" id="PTHR23077:SF132">
    <property type="entry name" value="ATP-DEPENDENT ZN PROTEASE"/>
    <property type="match status" value="1"/>
</dbReference>
<dbReference type="GO" id="GO:0003723">
    <property type="term" value="F:RNA binding"/>
    <property type="evidence" value="ECO:0007669"/>
    <property type="project" value="TreeGrafter"/>
</dbReference>
<accession>A0A6A6P2C4</accession>
<dbReference type="GO" id="GO:0016887">
    <property type="term" value="F:ATP hydrolysis activity"/>
    <property type="evidence" value="ECO:0007669"/>
    <property type="project" value="InterPro"/>
</dbReference>
<gene>
    <name evidence="3" type="ORF">BDY21DRAFT_343048</name>
</gene>
<feature type="region of interest" description="Disordered" evidence="1">
    <location>
        <begin position="503"/>
        <end position="533"/>
    </location>
</feature>
<dbReference type="SUPFAM" id="SSF52540">
    <property type="entry name" value="P-loop containing nucleoside triphosphate hydrolases"/>
    <property type="match status" value="1"/>
</dbReference>
<name>A0A6A6P2C4_9PEZI</name>
<dbReference type="Pfam" id="PF00004">
    <property type="entry name" value="AAA"/>
    <property type="match status" value="1"/>
</dbReference>
<organism evidence="3 4">
    <name type="scientific">Lineolata rhizophorae</name>
    <dbReference type="NCBI Taxonomy" id="578093"/>
    <lineage>
        <taxon>Eukaryota</taxon>
        <taxon>Fungi</taxon>
        <taxon>Dikarya</taxon>
        <taxon>Ascomycota</taxon>
        <taxon>Pezizomycotina</taxon>
        <taxon>Dothideomycetes</taxon>
        <taxon>Dothideomycetes incertae sedis</taxon>
        <taxon>Lineolatales</taxon>
        <taxon>Lineolataceae</taxon>
        <taxon>Lineolata</taxon>
    </lineage>
</organism>
<feature type="domain" description="ATPase AAA-type core" evidence="2">
    <location>
        <begin position="258"/>
        <end position="405"/>
    </location>
</feature>
<dbReference type="Proteomes" id="UP000799766">
    <property type="component" value="Unassembled WGS sequence"/>
</dbReference>
<dbReference type="InterPro" id="IPR003959">
    <property type="entry name" value="ATPase_AAA_core"/>
</dbReference>
<evidence type="ECO:0000256" key="1">
    <source>
        <dbReference type="SAM" id="MobiDB-lite"/>
    </source>
</evidence>
<dbReference type="EMBL" id="MU001679">
    <property type="protein sequence ID" value="KAF2457882.1"/>
    <property type="molecule type" value="Genomic_DNA"/>
</dbReference>
<evidence type="ECO:0000313" key="4">
    <source>
        <dbReference type="Proteomes" id="UP000799766"/>
    </source>
</evidence>
<reference evidence="3" key="1">
    <citation type="journal article" date="2020" name="Stud. Mycol.">
        <title>101 Dothideomycetes genomes: a test case for predicting lifestyles and emergence of pathogens.</title>
        <authorList>
            <person name="Haridas S."/>
            <person name="Albert R."/>
            <person name="Binder M."/>
            <person name="Bloem J."/>
            <person name="Labutti K."/>
            <person name="Salamov A."/>
            <person name="Andreopoulos B."/>
            <person name="Baker S."/>
            <person name="Barry K."/>
            <person name="Bills G."/>
            <person name="Bluhm B."/>
            <person name="Cannon C."/>
            <person name="Castanera R."/>
            <person name="Culley D."/>
            <person name="Daum C."/>
            <person name="Ezra D."/>
            <person name="Gonzalez J."/>
            <person name="Henrissat B."/>
            <person name="Kuo A."/>
            <person name="Liang C."/>
            <person name="Lipzen A."/>
            <person name="Lutzoni F."/>
            <person name="Magnuson J."/>
            <person name="Mondo S."/>
            <person name="Nolan M."/>
            <person name="Ohm R."/>
            <person name="Pangilinan J."/>
            <person name="Park H.-J."/>
            <person name="Ramirez L."/>
            <person name="Alfaro M."/>
            <person name="Sun H."/>
            <person name="Tritt A."/>
            <person name="Yoshinaga Y."/>
            <person name="Zwiers L.-H."/>
            <person name="Turgeon B."/>
            <person name="Goodwin S."/>
            <person name="Spatafora J."/>
            <person name="Crous P."/>
            <person name="Grigoriev I."/>
        </authorList>
    </citation>
    <scope>NUCLEOTIDE SEQUENCE</scope>
    <source>
        <strain evidence="3">ATCC 16933</strain>
    </source>
</reference>
<feature type="region of interest" description="Disordered" evidence="1">
    <location>
        <begin position="288"/>
        <end position="311"/>
    </location>
</feature>
<evidence type="ECO:0000313" key="3">
    <source>
        <dbReference type="EMBL" id="KAF2457882.1"/>
    </source>
</evidence>
<evidence type="ECO:0000259" key="2">
    <source>
        <dbReference type="Pfam" id="PF00004"/>
    </source>
</evidence>
<dbReference type="GO" id="GO:0005634">
    <property type="term" value="C:nucleus"/>
    <property type="evidence" value="ECO:0007669"/>
    <property type="project" value="TreeGrafter"/>
</dbReference>
<protein>
    <submittedName>
        <fullName evidence="3">P-loop containing nucleoside triphosphate hydrolase protein</fullName>
    </submittedName>
</protein>
<dbReference type="InterPro" id="IPR027417">
    <property type="entry name" value="P-loop_NTPase"/>
</dbReference>
<proteinExistence type="predicted"/>
<dbReference type="AlphaFoldDB" id="A0A6A6P2C4"/>
<feature type="region of interest" description="Disordered" evidence="1">
    <location>
        <begin position="567"/>
        <end position="591"/>
    </location>
</feature>
<dbReference type="Gene3D" id="3.40.50.300">
    <property type="entry name" value="P-loop containing nucleotide triphosphate hydrolases"/>
    <property type="match status" value="1"/>
</dbReference>
<feature type="compositionally biased region" description="Basic and acidic residues" evidence="1">
    <location>
        <begin position="507"/>
        <end position="533"/>
    </location>
</feature>
<dbReference type="CDD" id="cd19481">
    <property type="entry name" value="RecA-like_protease"/>
    <property type="match status" value="1"/>
</dbReference>
<dbReference type="GO" id="GO:0005524">
    <property type="term" value="F:ATP binding"/>
    <property type="evidence" value="ECO:0007669"/>
    <property type="project" value="InterPro"/>
</dbReference>
<dbReference type="OrthoDB" id="2115716at2759"/>
<sequence length="614" mass="68969">MSSTTSTPVPSLASSPSHQKIMSTYKFIFSGHEKNTSHSILTALRETYPDYHVTRTDFGSCDVIAYANAGHAEALLIDAINSEREYIPASPMSMLDFIDDPDSDYDSDDTAEKNSRHRDGDKLRDKVSFGLYAYKWNNMSFMVYTHKFAKRFEGPTKKLYVLAPRSMGMSSDGLYSVPTDQLLRVVGRWQATLHDEIYVFDDGMWAKSKELWRSVQGSSWADVILDPRTKDALVEDVHGFFTSRDLYEEFSVPWKRGVILHGLPGNGKTLSIKALMCTLYTSSMTAQDNEEDSFKHDDGEDNSSNGAKPRRHVPSLYVKSLQTCQGPQYAVRIIFSKARKMAPCMLIFEDLDSLVTEKVRSYFLNEVDGLESNNGILMVGSTNHLGALDPAIANRPSRFDRKYHFALPQKAERVAYAKYWRAKLERNGKVDFPEKVCDVVASWTSGFSFAYLKELFITALLTVARGGPCPGEEEDKEQPDGEGSDSSEKNFIVVGESGKITPIPEKVAVEDKSSEKDQKTVEDAAKQPGAKKESVVKMPEMVIPDELDDNVLLKVLRHQVRALLREMDNSKTASKGKKKKGEDYEDDEDNAEVQMMRQLLIRQAQAEAEACNDC</sequence>
<feature type="region of interest" description="Disordered" evidence="1">
    <location>
        <begin position="468"/>
        <end position="488"/>
    </location>
</feature>
<dbReference type="PANTHER" id="PTHR23077">
    <property type="entry name" value="AAA-FAMILY ATPASE"/>
    <property type="match status" value="1"/>
</dbReference>
<dbReference type="GO" id="GO:0042254">
    <property type="term" value="P:ribosome biogenesis"/>
    <property type="evidence" value="ECO:0007669"/>
    <property type="project" value="TreeGrafter"/>
</dbReference>
<keyword evidence="3" id="KW-0378">Hydrolase</keyword>
<keyword evidence="4" id="KW-1185">Reference proteome</keyword>
<feature type="compositionally biased region" description="Acidic residues" evidence="1">
    <location>
        <begin position="471"/>
        <end position="485"/>
    </location>
</feature>
<dbReference type="GO" id="GO:1990275">
    <property type="term" value="F:preribosome binding"/>
    <property type="evidence" value="ECO:0007669"/>
    <property type="project" value="TreeGrafter"/>
</dbReference>
<dbReference type="InterPro" id="IPR050168">
    <property type="entry name" value="AAA_ATPase_domain"/>
</dbReference>